<dbReference type="PANTHER" id="PTHR36045:SF2">
    <property type="entry name" value="OS04G0558500 PROTEIN"/>
    <property type="match status" value="1"/>
</dbReference>
<dbReference type="AlphaFoldDB" id="A0AA88A5G1"/>
<gene>
    <name evidence="2" type="ORF">TIFTF001_014088</name>
</gene>
<reference evidence="2" key="1">
    <citation type="submission" date="2023-07" db="EMBL/GenBank/DDBJ databases">
        <title>draft genome sequence of fig (Ficus carica).</title>
        <authorList>
            <person name="Takahashi T."/>
            <person name="Nishimura K."/>
        </authorList>
    </citation>
    <scope>NUCLEOTIDE SEQUENCE</scope>
</reference>
<keyword evidence="3" id="KW-1185">Reference proteome</keyword>
<dbReference type="PANTHER" id="PTHR36045">
    <property type="entry name" value="OS04G0558500 PROTEIN"/>
    <property type="match status" value="1"/>
</dbReference>
<accession>A0AA88A5G1</accession>
<organism evidence="2 3">
    <name type="scientific">Ficus carica</name>
    <name type="common">Common fig</name>
    <dbReference type="NCBI Taxonomy" id="3494"/>
    <lineage>
        <taxon>Eukaryota</taxon>
        <taxon>Viridiplantae</taxon>
        <taxon>Streptophyta</taxon>
        <taxon>Embryophyta</taxon>
        <taxon>Tracheophyta</taxon>
        <taxon>Spermatophyta</taxon>
        <taxon>Magnoliopsida</taxon>
        <taxon>eudicotyledons</taxon>
        <taxon>Gunneridae</taxon>
        <taxon>Pentapetalae</taxon>
        <taxon>rosids</taxon>
        <taxon>fabids</taxon>
        <taxon>Rosales</taxon>
        <taxon>Moraceae</taxon>
        <taxon>Ficeae</taxon>
        <taxon>Ficus</taxon>
    </lineage>
</organism>
<evidence type="ECO:0000256" key="1">
    <source>
        <dbReference type="SAM" id="MobiDB-lite"/>
    </source>
</evidence>
<protein>
    <submittedName>
        <fullName evidence="2">Uncharacterized protein</fullName>
    </submittedName>
</protein>
<name>A0AA88A5G1_FICCA</name>
<comment type="caution">
    <text evidence="2">The sequence shown here is derived from an EMBL/GenBank/DDBJ whole genome shotgun (WGS) entry which is preliminary data.</text>
</comment>
<sequence>MESSEHPESPETATDATESEDLEKLESEVKEMAEKLLRYRETLPNKLKNTFSSVLAAQRPVFRELSVPGTPGEPDPVLQTTGVTLRLMR</sequence>
<feature type="region of interest" description="Disordered" evidence="1">
    <location>
        <begin position="1"/>
        <end position="25"/>
    </location>
</feature>
<proteinExistence type="predicted"/>
<evidence type="ECO:0000313" key="3">
    <source>
        <dbReference type="Proteomes" id="UP001187192"/>
    </source>
</evidence>
<dbReference type="Proteomes" id="UP001187192">
    <property type="component" value="Unassembled WGS sequence"/>
</dbReference>
<dbReference type="EMBL" id="BTGU01000019">
    <property type="protein sequence ID" value="GMN44887.1"/>
    <property type="molecule type" value="Genomic_DNA"/>
</dbReference>
<evidence type="ECO:0000313" key="2">
    <source>
        <dbReference type="EMBL" id="GMN44887.1"/>
    </source>
</evidence>